<evidence type="ECO:0000313" key="3">
    <source>
        <dbReference type="Proteomes" id="UP000324800"/>
    </source>
</evidence>
<feature type="region of interest" description="Disordered" evidence="1">
    <location>
        <begin position="51"/>
        <end position="73"/>
    </location>
</feature>
<organism evidence="2 3">
    <name type="scientific">Streblomastix strix</name>
    <dbReference type="NCBI Taxonomy" id="222440"/>
    <lineage>
        <taxon>Eukaryota</taxon>
        <taxon>Metamonada</taxon>
        <taxon>Preaxostyla</taxon>
        <taxon>Oxymonadida</taxon>
        <taxon>Streblomastigidae</taxon>
        <taxon>Streblomastix</taxon>
    </lineage>
</organism>
<reference evidence="2 3" key="1">
    <citation type="submission" date="2019-03" db="EMBL/GenBank/DDBJ databases">
        <title>Single cell metagenomics reveals metabolic interactions within the superorganism composed of flagellate Streblomastix strix and complex community of Bacteroidetes bacteria on its surface.</title>
        <authorList>
            <person name="Treitli S.C."/>
            <person name="Kolisko M."/>
            <person name="Husnik F."/>
            <person name="Keeling P."/>
            <person name="Hampl V."/>
        </authorList>
    </citation>
    <scope>NUCLEOTIDE SEQUENCE [LARGE SCALE GENOMIC DNA]</scope>
    <source>
        <strain evidence="2">ST1C</strain>
    </source>
</reference>
<dbReference type="Proteomes" id="UP000324800">
    <property type="component" value="Unassembled WGS sequence"/>
</dbReference>
<evidence type="ECO:0000256" key="1">
    <source>
        <dbReference type="SAM" id="MobiDB-lite"/>
    </source>
</evidence>
<feature type="compositionally biased region" description="Acidic residues" evidence="1">
    <location>
        <begin position="59"/>
        <end position="72"/>
    </location>
</feature>
<name>A0A5J4U7U4_9EUKA</name>
<accession>A0A5J4U7U4</accession>
<gene>
    <name evidence="2" type="ORF">EZS28_038202</name>
</gene>
<protein>
    <submittedName>
        <fullName evidence="2">Uncharacterized protein</fullName>
    </submittedName>
</protein>
<dbReference type="EMBL" id="SNRW01019560">
    <property type="protein sequence ID" value="KAA6366270.1"/>
    <property type="molecule type" value="Genomic_DNA"/>
</dbReference>
<proteinExistence type="predicted"/>
<dbReference type="AlphaFoldDB" id="A0A5J4U7U4"/>
<sequence>MNLGFEMNANYSIQIVMNVQMVKLTIDIIIVIIIGAEISYAEIDDYNQQDAGVVNNNEDKDEENDEKEEEEDYVRHKQVTTHSLLYEMLIMKCLDCSLRIWVRLIKVK</sequence>
<evidence type="ECO:0000313" key="2">
    <source>
        <dbReference type="EMBL" id="KAA6366270.1"/>
    </source>
</evidence>
<comment type="caution">
    <text evidence="2">The sequence shown here is derived from an EMBL/GenBank/DDBJ whole genome shotgun (WGS) entry which is preliminary data.</text>
</comment>